<comment type="caution">
    <text evidence="2">The sequence shown here is derived from an EMBL/GenBank/DDBJ whole genome shotgun (WGS) entry which is preliminary data.</text>
</comment>
<dbReference type="AlphaFoldDB" id="A0AA38IX87"/>
<dbReference type="SUPFAM" id="SSF57903">
    <property type="entry name" value="FYVE/PHD zinc finger"/>
    <property type="match status" value="1"/>
</dbReference>
<evidence type="ECO:0000313" key="3">
    <source>
        <dbReference type="Proteomes" id="UP001168821"/>
    </source>
</evidence>
<feature type="coiled-coil region" evidence="1">
    <location>
        <begin position="218"/>
        <end position="245"/>
    </location>
</feature>
<accession>A0AA38IX87</accession>
<dbReference type="EMBL" id="JALNTZ010000002">
    <property type="protein sequence ID" value="KAJ3662006.1"/>
    <property type="molecule type" value="Genomic_DNA"/>
</dbReference>
<proteinExistence type="predicted"/>
<dbReference type="InterPro" id="IPR013083">
    <property type="entry name" value="Znf_RING/FYVE/PHD"/>
</dbReference>
<evidence type="ECO:0000313" key="2">
    <source>
        <dbReference type="EMBL" id="KAJ3662006.1"/>
    </source>
</evidence>
<evidence type="ECO:0008006" key="4">
    <source>
        <dbReference type="Google" id="ProtNLM"/>
    </source>
</evidence>
<dbReference type="Gene3D" id="3.30.40.10">
    <property type="entry name" value="Zinc/RING finger domain, C3HC4 (zinc finger)"/>
    <property type="match status" value="1"/>
</dbReference>
<dbReference type="InterPro" id="IPR011011">
    <property type="entry name" value="Znf_FYVE_PHD"/>
</dbReference>
<keyword evidence="1" id="KW-0175">Coiled coil</keyword>
<dbReference type="Proteomes" id="UP001168821">
    <property type="component" value="Unassembled WGS sequence"/>
</dbReference>
<evidence type="ECO:0000256" key="1">
    <source>
        <dbReference type="SAM" id="Coils"/>
    </source>
</evidence>
<gene>
    <name evidence="2" type="ORF">Zmor_006374</name>
</gene>
<organism evidence="2 3">
    <name type="scientific">Zophobas morio</name>
    <dbReference type="NCBI Taxonomy" id="2755281"/>
    <lineage>
        <taxon>Eukaryota</taxon>
        <taxon>Metazoa</taxon>
        <taxon>Ecdysozoa</taxon>
        <taxon>Arthropoda</taxon>
        <taxon>Hexapoda</taxon>
        <taxon>Insecta</taxon>
        <taxon>Pterygota</taxon>
        <taxon>Neoptera</taxon>
        <taxon>Endopterygota</taxon>
        <taxon>Coleoptera</taxon>
        <taxon>Polyphaga</taxon>
        <taxon>Cucujiformia</taxon>
        <taxon>Tenebrionidae</taxon>
        <taxon>Zophobas</taxon>
    </lineage>
</organism>
<reference evidence="2" key="1">
    <citation type="journal article" date="2023" name="G3 (Bethesda)">
        <title>Whole genome assemblies of Zophobas morio and Tenebrio molitor.</title>
        <authorList>
            <person name="Kaur S."/>
            <person name="Stinson S.A."/>
            <person name="diCenzo G.C."/>
        </authorList>
    </citation>
    <scope>NUCLEOTIDE SEQUENCE</scope>
    <source>
        <strain evidence="2">QUZm001</strain>
    </source>
</reference>
<keyword evidence="3" id="KW-1185">Reference proteome</keyword>
<protein>
    <recommendedName>
        <fullName evidence="4">Zinc finger PHD-type domain-containing protein</fullName>
    </recommendedName>
</protein>
<name>A0AA38IX87_9CUCU</name>
<sequence length="261" mass="29254">MNNNNCRNCRQKCVVNESAISCDACQGLLHSSCIGLSDSDIIRTRSKSKAIKVVCNLCNANMAQFKDFKALINSIQTDFLASLNQLRADLENQVATLKESLINQPNNQFEEIVAEVMEREKRKNNLIIFGVPEQSSSLNNSQRADLDQSAVNSVLESIKPDPAVPEFKLQRLGRFLPHNSKTRPIKVTFGDESDVHKFIREAKKLKGNPSFGAISLSFDRTTKQIEAYKQLKQQLDARIATGEKDLKIRYVKGSPKIISLN</sequence>